<evidence type="ECO:0000256" key="1">
    <source>
        <dbReference type="ARBA" id="ARBA00002791"/>
    </source>
</evidence>
<comment type="function">
    <text evidence="1 10">Subunit of the oligosaccharyl transferase (OST) complex that catalyzes the initial transfer of a defined glycan (Glc(3)Man(9)GlcNAc(2) in eukaryotes) from the lipid carrier dolichol-pyrophosphate to an asparagine residue within an Asn-X-Ser/Thr consensus motif in nascent polypeptide chains, the first step in protein N-glycosylation. N-glycosylation occurs cotranslationally and the complex associates with the Sec61 complex at the channel-forming translocon complex that mediates protein translocation across the endoplasmic reticulum (ER). All subunits are required for a maximal enzyme activity.</text>
</comment>
<evidence type="ECO:0000256" key="9">
    <source>
        <dbReference type="ARBA" id="ARBA00023136"/>
    </source>
</evidence>
<evidence type="ECO:0000256" key="3">
    <source>
        <dbReference type="ARBA" id="ARBA00004922"/>
    </source>
</evidence>
<comment type="similarity">
    <text evidence="4 10">Belongs to the OST1 family.</text>
</comment>
<keyword evidence="8 10" id="KW-1133">Transmembrane helix</keyword>
<evidence type="ECO:0000256" key="8">
    <source>
        <dbReference type="ARBA" id="ARBA00022989"/>
    </source>
</evidence>
<dbReference type="GO" id="GO:0008250">
    <property type="term" value="C:oligosaccharyltransferase complex"/>
    <property type="evidence" value="ECO:0007669"/>
    <property type="project" value="UniProtKB-UniRule"/>
</dbReference>
<protein>
    <recommendedName>
        <fullName evidence="10">Dolichyl-diphosphooligosaccharide--protein glycosyltransferase subunit 1</fullName>
    </recommendedName>
</protein>
<dbReference type="PROSITE" id="PS51257">
    <property type="entry name" value="PROKAR_LIPOPROTEIN"/>
    <property type="match status" value="1"/>
</dbReference>
<dbReference type="EMBL" id="NESQ01000193">
    <property type="protein sequence ID" value="PUU76297.1"/>
    <property type="molecule type" value="Genomic_DNA"/>
</dbReference>
<accession>A0A2T6ZLC7</accession>
<comment type="caution">
    <text evidence="11">The sequence shown here is derived from an EMBL/GenBank/DDBJ whole genome shotgun (WGS) entry which is preliminary data.</text>
</comment>
<dbReference type="Proteomes" id="UP000244722">
    <property type="component" value="Unassembled WGS sequence"/>
</dbReference>
<evidence type="ECO:0000256" key="4">
    <source>
        <dbReference type="ARBA" id="ARBA00008905"/>
    </source>
</evidence>
<keyword evidence="5 10" id="KW-0812">Transmembrane</keyword>
<proteinExistence type="inferred from homology"/>
<feature type="chain" id="PRO_5015370235" description="Dolichyl-diphosphooligosaccharide--protein glycosyltransferase subunit 1" evidence="10">
    <location>
        <begin position="24"/>
        <end position="483"/>
    </location>
</feature>
<dbReference type="GO" id="GO:0018279">
    <property type="term" value="P:protein N-linked glycosylation via asparagine"/>
    <property type="evidence" value="ECO:0007669"/>
    <property type="project" value="TreeGrafter"/>
</dbReference>
<dbReference type="PANTHER" id="PTHR21049:SF0">
    <property type="entry name" value="DOLICHYL-DIPHOSPHOOLIGOSACCHARIDE--PROTEIN GLYCOSYLTRANSFERASE SUBUNIT 1"/>
    <property type="match status" value="1"/>
</dbReference>
<evidence type="ECO:0000256" key="6">
    <source>
        <dbReference type="ARBA" id="ARBA00022729"/>
    </source>
</evidence>
<comment type="subunit">
    <text evidence="10">Component of the oligosaccharyltransferase (OST) complex.</text>
</comment>
<evidence type="ECO:0000256" key="7">
    <source>
        <dbReference type="ARBA" id="ARBA00022824"/>
    </source>
</evidence>
<dbReference type="Pfam" id="PF04597">
    <property type="entry name" value="Ribophorin_I"/>
    <property type="match status" value="1"/>
</dbReference>
<dbReference type="OrthoDB" id="310030at2759"/>
<name>A0A2T6ZLC7_TUBBO</name>
<evidence type="ECO:0000313" key="11">
    <source>
        <dbReference type="EMBL" id="PUU76297.1"/>
    </source>
</evidence>
<feature type="signal peptide" evidence="10">
    <location>
        <begin position="1"/>
        <end position="23"/>
    </location>
</feature>
<comment type="pathway">
    <text evidence="3 10">Protein modification; protein glycosylation.</text>
</comment>
<dbReference type="InterPro" id="IPR007676">
    <property type="entry name" value="Ribophorin_I"/>
</dbReference>
<keyword evidence="6 10" id="KW-0732">Signal</keyword>
<evidence type="ECO:0000256" key="2">
    <source>
        <dbReference type="ARBA" id="ARBA00004115"/>
    </source>
</evidence>
<comment type="subcellular location">
    <subcellularLocation>
        <location evidence="2 10">Endoplasmic reticulum membrane</location>
        <topology evidence="2 10">Single-pass type I membrane protein</topology>
    </subcellularLocation>
</comment>
<evidence type="ECO:0000256" key="10">
    <source>
        <dbReference type="RuleBase" id="RU361143"/>
    </source>
</evidence>
<keyword evidence="7 10" id="KW-0256">Endoplasmic reticulum</keyword>
<organism evidence="11 12">
    <name type="scientific">Tuber borchii</name>
    <name type="common">White truffle</name>
    <dbReference type="NCBI Taxonomy" id="42251"/>
    <lineage>
        <taxon>Eukaryota</taxon>
        <taxon>Fungi</taxon>
        <taxon>Dikarya</taxon>
        <taxon>Ascomycota</taxon>
        <taxon>Pezizomycotina</taxon>
        <taxon>Pezizomycetes</taxon>
        <taxon>Pezizales</taxon>
        <taxon>Tuberaceae</taxon>
        <taxon>Tuber</taxon>
    </lineage>
</organism>
<dbReference type="AlphaFoldDB" id="A0A2T6ZLC7"/>
<sequence length="483" mass="54796">MRSLQNWGTLLLPLSSLFSLASCLDLPKDFVPPQVFKNSNLLRTIDITKPYVRETVAMVIDNISKEPQAEYYVPIPKGIIENISYLEARGEDGPHVANTAVFDSESETQYYKVLLSAPLPAGKSTKLWITLAQTDCLIPVPTLIGQTDKQFLQWTGSQYAASAYVTEKQKTKIKFPNSEVPNYTILESGDPTGAGSWYTYGPYKTVSPDQKGGKAITLRFEYTSPVIKMTKMERHIEVSHWGGNIAFEERYWMTNLGAKLKDTFSRVQWASTSYYNPPTSAIKQLTFSLTPGAQDAYFTDEIGNVSTSRFRSNIREAHLELKPRYPVFGGWNYSFVVGWNHDLKNFLRVSQDGERYVLKVPFLEGPRDSVTYDEIEIIVVLPEGATLPILTESALSDVKYSPPIPLFSEEEYLHHTFMDTLGRTSIKMKAVNVVDEQHKKELIVTYRYPTMALYRKPFVIFTGVLTLFTFSWLVSKIDLRIGK</sequence>
<dbReference type="PANTHER" id="PTHR21049">
    <property type="entry name" value="RIBOPHORIN I"/>
    <property type="match status" value="1"/>
</dbReference>
<dbReference type="STRING" id="42251.A0A2T6ZLC7"/>
<feature type="transmembrane region" description="Helical" evidence="10">
    <location>
        <begin position="458"/>
        <end position="475"/>
    </location>
</feature>
<evidence type="ECO:0000313" key="12">
    <source>
        <dbReference type="Proteomes" id="UP000244722"/>
    </source>
</evidence>
<evidence type="ECO:0000256" key="5">
    <source>
        <dbReference type="ARBA" id="ARBA00022692"/>
    </source>
</evidence>
<reference evidence="11 12" key="1">
    <citation type="submission" date="2017-04" db="EMBL/GenBank/DDBJ databases">
        <title>Draft genome sequence of Tuber borchii Vittad., a whitish edible truffle.</title>
        <authorList>
            <consortium name="DOE Joint Genome Institute"/>
            <person name="Murat C."/>
            <person name="Kuo A."/>
            <person name="Barry K.W."/>
            <person name="Clum A."/>
            <person name="Dockter R.B."/>
            <person name="Fauchery L."/>
            <person name="Iotti M."/>
            <person name="Kohler A."/>
            <person name="Labutti K."/>
            <person name="Lindquist E.A."/>
            <person name="Lipzen A."/>
            <person name="Ohm R.A."/>
            <person name="Wang M."/>
            <person name="Grigoriev I.V."/>
            <person name="Zambonelli A."/>
            <person name="Martin F.M."/>
        </authorList>
    </citation>
    <scope>NUCLEOTIDE SEQUENCE [LARGE SCALE GENOMIC DNA]</scope>
    <source>
        <strain evidence="11 12">Tbo3840</strain>
    </source>
</reference>
<keyword evidence="12" id="KW-1185">Reference proteome</keyword>
<gene>
    <name evidence="11" type="ORF">B9Z19DRAFT_1066757</name>
</gene>
<dbReference type="UniPathway" id="UPA00378"/>
<keyword evidence="9 10" id="KW-0472">Membrane</keyword>